<dbReference type="Proteomes" id="UP000242474">
    <property type="component" value="Unassembled WGS sequence"/>
</dbReference>
<protein>
    <submittedName>
        <fullName evidence="3">BIR-domain-containing protein</fullName>
    </submittedName>
</protein>
<dbReference type="Pfam" id="PF00653">
    <property type="entry name" value="BIR"/>
    <property type="match status" value="2"/>
</dbReference>
<dbReference type="AlphaFoldDB" id="A0A2G5BJW4"/>
<dbReference type="PANTHER" id="PTHR46771:SF5">
    <property type="entry name" value="DETERIN"/>
    <property type="match status" value="1"/>
</dbReference>
<dbReference type="GO" id="GO:0046872">
    <property type="term" value="F:metal ion binding"/>
    <property type="evidence" value="ECO:0007669"/>
    <property type="project" value="UniProtKB-KW"/>
</dbReference>
<feature type="non-terminal residue" evidence="3">
    <location>
        <position position="198"/>
    </location>
</feature>
<evidence type="ECO:0000313" key="4">
    <source>
        <dbReference type="Proteomes" id="UP000242474"/>
    </source>
</evidence>
<dbReference type="PANTHER" id="PTHR46771">
    <property type="entry name" value="DETERIN"/>
    <property type="match status" value="1"/>
</dbReference>
<keyword evidence="2" id="KW-0862">Zinc</keyword>
<dbReference type="CDD" id="cd00022">
    <property type="entry name" value="BIR"/>
    <property type="match status" value="1"/>
</dbReference>
<dbReference type="STRING" id="763665.A0A2G5BJW4"/>
<dbReference type="EMBL" id="KZ303487">
    <property type="protein sequence ID" value="PIA19306.1"/>
    <property type="molecule type" value="Genomic_DNA"/>
</dbReference>
<evidence type="ECO:0000313" key="3">
    <source>
        <dbReference type="EMBL" id="PIA19306.1"/>
    </source>
</evidence>
<keyword evidence="4" id="KW-1185">Reference proteome</keyword>
<name>A0A2G5BJW4_COERN</name>
<gene>
    <name evidence="3" type="ORF">COEREDRAFT_37602</name>
</gene>
<dbReference type="Gene3D" id="1.10.1170.10">
    <property type="entry name" value="Inhibitor Of Apoptosis Protein (2mihbC-IAP-1), Chain A"/>
    <property type="match status" value="2"/>
</dbReference>
<accession>A0A2G5BJW4</accession>
<proteinExistence type="predicted"/>
<evidence type="ECO:0000256" key="2">
    <source>
        <dbReference type="ARBA" id="ARBA00022833"/>
    </source>
</evidence>
<dbReference type="InterPro" id="IPR051190">
    <property type="entry name" value="Baculoviral_IAP"/>
</dbReference>
<evidence type="ECO:0000256" key="1">
    <source>
        <dbReference type="ARBA" id="ARBA00022723"/>
    </source>
</evidence>
<dbReference type="SMART" id="SM00238">
    <property type="entry name" value="BIR"/>
    <property type="match status" value="2"/>
</dbReference>
<dbReference type="OrthoDB" id="2196114at2759"/>
<sequence length="198" mass="22879">MKRAQNYNTLQQRRETFLRRGRYRWPYIKYSSYLAQPDTLASAGFVFNPVKDAPDNVQCFHCGFELTGWEATDDPFAEHYKHKPSCTFAQIHCQTRVARLGNSIEWTGWPYESNPGLMPEERKEAHRDVLAMRNDVELRLATFTAGEWPHAGREGWNVTPERLAEAGFYFTPEWVGDDTATCAFCGYALAEWEPDDDP</sequence>
<reference evidence="3 4" key="1">
    <citation type="journal article" date="2015" name="Genome Biol. Evol.">
        <title>Phylogenomic analyses indicate that early fungi evolved digesting cell walls of algal ancestors of land plants.</title>
        <authorList>
            <person name="Chang Y."/>
            <person name="Wang S."/>
            <person name="Sekimoto S."/>
            <person name="Aerts A.L."/>
            <person name="Choi C."/>
            <person name="Clum A."/>
            <person name="LaButti K.M."/>
            <person name="Lindquist E.A."/>
            <person name="Yee Ngan C."/>
            <person name="Ohm R.A."/>
            <person name="Salamov A.A."/>
            <person name="Grigoriev I.V."/>
            <person name="Spatafora J.W."/>
            <person name="Berbee M.L."/>
        </authorList>
    </citation>
    <scope>NUCLEOTIDE SEQUENCE [LARGE SCALE GENOMIC DNA]</scope>
    <source>
        <strain evidence="3 4">NRRL 1564</strain>
    </source>
</reference>
<organism evidence="3 4">
    <name type="scientific">Coemansia reversa (strain ATCC 12441 / NRRL 1564)</name>
    <dbReference type="NCBI Taxonomy" id="763665"/>
    <lineage>
        <taxon>Eukaryota</taxon>
        <taxon>Fungi</taxon>
        <taxon>Fungi incertae sedis</taxon>
        <taxon>Zoopagomycota</taxon>
        <taxon>Kickxellomycotina</taxon>
        <taxon>Kickxellomycetes</taxon>
        <taxon>Kickxellales</taxon>
        <taxon>Kickxellaceae</taxon>
        <taxon>Coemansia</taxon>
    </lineage>
</organism>
<dbReference type="InterPro" id="IPR001370">
    <property type="entry name" value="BIR_rpt"/>
</dbReference>
<dbReference type="PROSITE" id="PS50143">
    <property type="entry name" value="BIR_REPEAT_2"/>
    <property type="match status" value="2"/>
</dbReference>
<dbReference type="SUPFAM" id="SSF57924">
    <property type="entry name" value="Inhibitor of apoptosis (IAP) repeat"/>
    <property type="match status" value="2"/>
</dbReference>
<keyword evidence="1" id="KW-0479">Metal-binding</keyword>